<organism evidence="4 5">
    <name type="scientific">Hansschlegelia plantiphila</name>
    <dbReference type="NCBI Taxonomy" id="374655"/>
    <lineage>
        <taxon>Bacteria</taxon>
        <taxon>Pseudomonadati</taxon>
        <taxon>Pseudomonadota</taxon>
        <taxon>Alphaproteobacteria</taxon>
        <taxon>Hyphomicrobiales</taxon>
        <taxon>Methylopilaceae</taxon>
        <taxon>Hansschlegelia</taxon>
    </lineage>
</organism>
<feature type="transmembrane region" description="Helical" evidence="1">
    <location>
        <begin position="303"/>
        <end position="324"/>
    </location>
</feature>
<dbReference type="Pfam" id="PF19040">
    <property type="entry name" value="SGNH"/>
    <property type="match status" value="1"/>
</dbReference>
<dbReference type="Pfam" id="PF01757">
    <property type="entry name" value="Acyl_transf_3"/>
    <property type="match status" value="1"/>
</dbReference>
<evidence type="ECO:0000259" key="3">
    <source>
        <dbReference type="Pfam" id="PF19040"/>
    </source>
</evidence>
<dbReference type="InterPro" id="IPR050879">
    <property type="entry name" value="Acyltransferase_3"/>
</dbReference>
<keyword evidence="1" id="KW-0472">Membrane</keyword>
<keyword evidence="5" id="KW-1185">Reference proteome</keyword>
<feature type="transmembrane region" description="Helical" evidence="1">
    <location>
        <begin position="74"/>
        <end position="93"/>
    </location>
</feature>
<feature type="domain" description="SGNH" evidence="3">
    <location>
        <begin position="405"/>
        <end position="650"/>
    </location>
</feature>
<dbReference type="PANTHER" id="PTHR23028">
    <property type="entry name" value="ACETYLTRANSFERASE"/>
    <property type="match status" value="1"/>
</dbReference>
<keyword evidence="4" id="KW-0012">Acyltransferase</keyword>
<evidence type="ECO:0000259" key="2">
    <source>
        <dbReference type="Pfam" id="PF01757"/>
    </source>
</evidence>
<dbReference type="InterPro" id="IPR043968">
    <property type="entry name" value="SGNH"/>
</dbReference>
<gene>
    <name evidence="4" type="ORF">GCM10008179_07330</name>
</gene>
<dbReference type="PANTHER" id="PTHR23028:SF53">
    <property type="entry name" value="ACYL_TRANSF_3 DOMAIN-CONTAINING PROTEIN"/>
    <property type="match status" value="1"/>
</dbReference>
<feature type="transmembrane region" description="Helical" evidence="1">
    <location>
        <begin position="36"/>
        <end position="53"/>
    </location>
</feature>
<evidence type="ECO:0000313" key="4">
    <source>
        <dbReference type="EMBL" id="GLK67095.1"/>
    </source>
</evidence>
<keyword evidence="4" id="KW-0808">Transferase</keyword>
<evidence type="ECO:0000313" key="5">
    <source>
        <dbReference type="Proteomes" id="UP001143372"/>
    </source>
</evidence>
<dbReference type="RefSeq" id="WP_271167355.1">
    <property type="nucleotide sequence ID" value="NZ_BSFI01000004.1"/>
</dbReference>
<dbReference type="EMBL" id="BSFI01000004">
    <property type="protein sequence ID" value="GLK67095.1"/>
    <property type="molecule type" value="Genomic_DNA"/>
</dbReference>
<dbReference type="GO" id="GO:0016747">
    <property type="term" value="F:acyltransferase activity, transferring groups other than amino-acyl groups"/>
    <property type="evidence" value="ECO:0007669"/>
    <property type="project" value="InterPro"/>
</dbReference>
<feature type="transmembrane region" description="Helical" evidence="1">
    <location>
        <begin position="187"/>
        <end position="205"/>
    </location>
</feature>
<sequence length="669" mass="71777">MTYRPELDGLRAVAVLAVLLFHATGALPGGFAGVDVFFVISGYVITCVIAGDLDAGRFSVAGFYERRVRRIAPALVATILATALASAFILMPIDLKSMGRSAAAAALMVSNILFWNESGYFDAAAQTKPLLHTWSLGIEEQFYLLYPLLVSGLWRRARSALTAALLAMFVASLAAAAWMTADEPSTAFYLAPFRFWELALGGLIALRPMKALERAPFAWIGLAMIAASFAVFDATTPFPGLPALLPTVGAALVINGARGASLAARTLGSRPFTFVGKISYSLYLVHWPLIVLLEYRQGARLDAWQGAAVVAGSIALAWISWRVVEQPFRRPAGRGSRLAVFGGAGAAAALCCAAGAVFVVTNGLPERLPPDVRQIYSMIGDDWPENAQCFVDTKGTHGPQPDDIRAGRLCSMGPKPTGRPDFLVWGDSHAPAIAPGIFAAADRVGARGLIVGAGACPPLVDFRTLTARDATNRRCAEINAAALDLMKSKEIPLVFMVARWPRSAAGNGYGDEGLFFDPADIAAPIPGEDLKFKAALEATLARLQEIGVRPVIVMDVPEAGYNVPYELARAKMAGRSIDVDPTRAVYRERVERAREIITAAAEADNAEIVDPTRWFCDDDDCDVQRNGLPLYRDTDHITRQTALALSPFFDDAFGRAMAEAGESARRIAQ</sequence>
<name>A0A9W6IXQ5_9HYPH</name>
<dbReference type="GO" id="GO:0009103">
    <property type="term" value="P:lipopolysaccharide biosynthetic process"/>
    <property type="evidence" value="ECO:0007669"/>
    <property type="project" value="TreeGrafter"/>
</dbReference>
<comment type="caution">
    <text evidence="4">The sequence shown here is derived from an EMBL/GenBank/DDBJ whole genome shotgun (WGS) entry which is preliminary data.</text>
</comment>
<keyword evidence="1" id="KW-1133">Transmembrane helix</keyword>
<feature type="domain" description="Acyltransferase 3" evidence="2">
    <location>
        <begin position="6"/>
        <end position="321"/>
    </location>
</feature>
<feature type="transmembrane region" description="Helical" evidence="1">
    <location>
        <begin position="241"/>
        <end position="260"/>
    </location>
</feature>
<feature type="transmembrane region" description="Helical" evidence="1">
    <location>
        <begin position="217"/>
        <end position="235"/>
    </location>
</feature>
<dbReference type="AlphaFoldDB" id="A0A9W6IXQ5"/>
<protein>
    <submittedName>
        <fullName evidence="4">Acyltransferase</fullName>
    </submittedName>
</protein>
<accession>A0A9W6IXQ5</accession>
<feature type="transmembrane region" description="Helical" evidence="1">
    <location>
        <begin position="272"/>
        <end position="291"/>
    </location>
</feature>
<evidence type="ECO:0000256" key="1">
    <source>
        <dbReference type="SAM" id="Phobius"/>
    </source>
</evidence>
<dbReference type="GO" id="GO:0016020">
    <property type="term" value="C:membrane"/>
    <property type="evidence" value="ECO:0007669"/>
    <property type="project" value="TreeGrafter"/>
</dbReference>
<feature type="transmembrane region" description="Helical" evidence="1">
    <location>
        <begin position="160"/>
        <end position="181"/>
    </location>
</feature>
<reference evidence="4" key="2">
    <citation type="submission" date="2023-01" db="EMBL/GenBank/DDBJ databases">
        <authorList>
            <person name="Sun Q."/>
            <person name="Evtushenko L."/>
        </authorList>
    </citation>
    <scope>NUCLEOTIDE SEQUENCE</scope>
    <source>
        <strain evidence="4">VKM B-2347</strain>
    </source>
</reference>
<keyword evidence="1" id="KW-0812">Transmembrane</keyword>
<reference evidence="4" key="1">
    <citation type="journal article" date="2014" name="Int. J. Syst. Evol. Microbiol.">
        <title>Complete genome sequence of Corynebacterium casei LMG S-19264T (=DSM 44701T), isolated from a smear-ripened cheese.</title>
        <authorList>
            <consortium name="US DOE Joint Genome Institute (JGI-PGF)"/>
            <person name="Walter F."/>
            <person name="Albersmeier A."/>
            <person name="Kalinowski J."/>
            <person name="Ruckert C."/>
        </authorList>
    </citation>
    <scope>NUCLEOTIDE SEQUENCE</scope>
    <source>
        <strain evidence="4">VKM B-2347</strain>
    </source>
</reference>
<proteinExistence type="predicted"/>
<dbReference type="InterPro" id="IPR002656">
    <property type="entry name" value="Acyl_transf_3_dom"/>
</dbReference>
<dbReference type="Proteomes" id="UP001143372">
    <property type="component" value="Unassembled WGS sequence"/>
</dbReference>
<feature type="transmembrane region" description="Helical" evidence="1">
    <location>
        <begin position="336"/>
        <end position="360"/>
    </location>
</feature>